<gene>
    <name evidence="2" type="ORF">AHIS1636_01800</name>
</gene>
<comment type="caution">
    <text evidence="2">The sequence shown here is derived from an EMBL/GenBank/DDBJ whole genome shotgun (WGS) entry which is preliminary data.</text>
</comment>
<dbReference type="EMBL" id="BRVS01000001">
    <property type="protein sequence ID" value="GLB65741.1"/>
    <property type="molecule type" value="Genomic_DNA"/>
</dbReference>
<accession>A0ABQ5MP16</accession>
<organism evidence="2 3">
    <name type="scientific">Arthrobacter mangrovi</name>
    <dbReference type="NCBI Taxonomy" id="2966350"/>
    <lineage>
        <taxon>Bacteria</taxon>
        <taxon>Bacillati</taxon>
        <taxon>Actinomycetota</taxon>
        <taxon>Actinomycetes</taxon>
        <taxon>Micrococcales</taxon>
        <taxon>Micrococcaceae</taxon>
        <taxon>Arthrobacter</taxon>
    </lineage>
</organism>
<evidence type="ECO:0000256" key="1">
    <source>
        <dbReference type="SAM" id="MobiDB-lite"/>
    </source>
</evidence>
<name>A0ABQ5MP16_9MICC</name>
<reference evidence="2 3" key="1">
    <citation type="journal article" date="2023" name="Int. J. Syst. Evol. Microbiol.">
        <title>Arthrobacter mangrovi sp. nov., an actinobacterium isolated from the rhizosphere of a mangrove.</title>
        <authorList>
            <person name="Hamada M."/>
            <person name="Saitou S."/>
            <person name="Enomoto N."/>
            <person name="Nanri K."/>
            <person name="Hidaka K."/>
            <person name="Miura T."/>
            <person name="Tamura T."/>
        </authorList>
    </citation>
    <scope>NUCLEOTIDE SEQUENCE [LARGE SCALE GENOMIC DNA]</scope>
    <source>
        <strain evidence="2 3">NBRC 112813</strain>
    </source>
</reference>
<feature type="region of interest" description="Disordered" evidence="1">
    <location>
        <begin position="1"/>
        <end position="34"/>
    </location>
</feature>
<sequence>MGNFLDLSAGGGCAHRGRSPAGQDLHPSMLGQPETSGVCRAPVMWANPAVLPPVEADKRGGL</sequence>
<evidence type="ECO:0000313" key="2">
    <source>
        <dbReference type="EMBL" id="GLB65741.1"/>
    </source>
</evidence>
<keyword evidence="3" id="KW-1185">Reference proteome</keyword>
<protein>
    <submittedName>
        <fullName evidence="2">Uncharacterized protein</fullName>
    </submittedName>
</protein>
<proteinExistence type="predicted"/>
<dbReference type="Proteomes" id="UP001209654">
    <property type="component" value="Unassembled WGS sequence"/>
</dbReference>
<evidence type="ECO:0000313" key="3">
    <source>
        <dbReference type="Proteomes" id="UP001209654"/>
    </source>
</evidence>